<name>A0A6G1F100_9ORYZ</name>
<feature type="region of interest" description="Disordered" evidence="1">
    <location>
        <begin position="29"/>
        <end position="54"/>
    </location>
</feature>
<organism evidence="2 3">
    <name type="scientific">Oryza meyeriana var. granulata</name>
    <dbReference type="NCBI Taxonomy" id="110450"/>
    <lineage>
        <taxon>Eukaryota</taxon>
        <taxon>Viridiplantae</taxon>
        <taxon>Streptophyta</taxon>
        <taxon>Embryophyta</taxon>
        <taxon>Tracheophyta</taxon>
        <taxon>Spermatophyta</taxon>
        <taxon>Magnoliopsida</taxon>
        <taxon>Liliopsida</taxon>
        <taxon>Poales</taxon>
        <taxon>Poaceae</taxon>
        <taxon>BOP clade</taxon>
        <taxon>Oryzoideae</taxon>
        <taxon>Oryzeae</taxon>
        <taxon>Oryzinae</taxon>
        <taxon>Oryza</taxon>
        <taxon>Oryza meyeriana</taxon>
    </lineage>
</organism>
<evidence type="ECO:0000313" key="3">
    <source>
        <dbReference type="Proteomes" id="UP000479710"/>
    </source>
</evidence>
<dbReference type="EMBL" id="SPHZ02000002">
    <property type="protein sequence ID" value="KAF0930567.1"/>
    <property type="molecule type" value="Genomic_DNA"/>
</dbReference>
<gene>
    <name evidence="2" type="ORF">E2562_033485</name>
</gene>
<keyword evidence="3" id="KW-1185">Reference proteome</keyword>
<accession>A0A6G1F100</accession>
<sequence>MGLTLGWEGCAGEEELPGRTVGGVRWLGRAGRPGGARPTGMSTTGGEEVVQREGSAWREEHVRWGGERPAGGARPVGRGADQMAGGKCVLSLLSFPPVFARPKRDERAHGRGVLLRAGNLRALAHCGHFPRARASEPASATPPRRLASRIAA</sequence>
<evidence type="ECO:0000313" key="2">
    <source>
        <dbReference type="EMBL" id="KAF0930567.1"/>
    </source>
</evidence>
<comment type="caution">
    <text evidence="2">The sequence shown here is derived from an EMBL/GenBank/DDBJ whole genome shotgun (WGS) entry which is preliminary data.</text>
</comment>
<reference evidence="2 3" key="1">
    <citation type="submission" date="2019-11" db="EMBL/GenBank/DDBJ databases">
        <title>Whole genome sequence of Oryza granulata.</title>
        <authorList>
            <person name="Li W."/>
        </authorList>
    </citation>
    <scope>NUCLEOTIDE SEQUENCE [LARGE SCALE GENOMIC DNA]</scope>
    <source>
        <strain evidence="3">cv. Menghai</strain>
        <tissue evidence="2">Leaf</tissue>
    </source>
</reference>
<dbReference type="AlphaFoldDB" id="A0A6G1F100"/>
<dbReference type="Proteomes" id="UP000479710">
    <property type="component" value="Unassembled WGS sequence"/>
</dbReference>
<protein>
    <submittedName>
        <fullName evidence="2">Uncharacterized protein</fullName>
    </submittedName>
</protein>
<evidence type="ECO:0000256" key="1">
    <source>
        <dbReference type="SAM" id="MobiDB-lite"/>
    </source>
</evidence>
<feature type="region of interest" description="Disordered" evidence="1">
    <location>
        <begin position="132"/>
        <end position="152"/>
    </location>
</feature>
<proteinExistence type="predicted"/>